<accession>A0ABR2HW67</accession>
<dbReference type="SUPFAM" id="SSF48403">
    <property type="entry name" value="Ankyrin repeat"/>
    <property type="match status" value="1"/>
</dbReference>
<sequence>MFASEDFVLESLKTNTTIFALNDIEKDFQRLFRKRCIFDELIYNFNTLYKDEFLELMKEHKLLNLFMGKFSEECSYCSYYYNYILSAFGDIDFRDVFPKFIDFVDKEISKNIETFVKYLFFIQKKSKHLRFRRIVWFSDDRKDIIYNLFYSKLRAYHDNKEFPLKKQFNSDYYIERIRANERKIYEDERKYNKKPNSNKKPKKDNKNSFYVKFCADLIDGLINRMFYSNLDLFISSIFYYFFDAKNEHEKNILMLHINSFISKLMKKHNGRPLSLIQICQLSALFADEIIEKILEFEFSDFLQKMIELLKAKYDSCLEDLNMKEKFLAGENESYICELIRNDSVEEFIKYVNQANIPLSSNIQSSICETNTFLLKKETSFIDYAAYFGSIQIFQYLRINGVELRPSLWLNAIHGRNPEIIYILEENKVEMHGNLLKKCLIRSIKCHHNEIADYIDSKYYDDKIKKDNSDEKINNASVKYCNFEYISSDLPIYGSFQQKMIIIAYKQFDF</sequence>
<name>A0ABR2HW67_9EUKA</name>
<dbReference type="Proteomes" id="UP001470230">
    <property type="component" value="Unassembled WGS sequence"/>
</dbReference>
<gene>
    <name evidence="1" type="ORF">M9Y10_016407</name>
</gene>
<keyword evidence="2" id="KW-1185">Reference proteome</keyword>
<dbReference type="EMBL" id="JAPFFF010000021">
    <property type="protein sequence ID" value="KAK8853864.1"/>
    <property type="molecule type" value="Genomic_DNA"/>
</dbReference>
<evidence type="ECO:0000313" key="2">
    <source>
        <dbReference type="Proteomes" id="UP001470230"/>
    </source>
</evidence>
<evidence type="ECO:0000313" key="1">
    <source>
        <dbReference type="EMBL" id="KAK8853864.1"/>
    </source>
</evidence>
<dbReference type="InterPro" id="IPR036770">
    <property type="entry name" value="Ankyrin_rpt-contain_sf"/>
</dbReference>
<organism evidence="1 2">
    <name type="scientific">Tritrichomonas musculus</name>
    <dbReference type="NCBI Taxonomy" id="1915356"/>
    <lineage>
        <taxon>Eukaryota</taxon>
        <taxon>Metamonada</taxon>
        <taxon>Parabasalia</taxon>
        <taxon>Tritrichomonadida</taxon>
        <taxon>Tritrichomonadidae</taxon>
        <taxon>Tritrichomonas</taxon>
    </lineage>
</organism>
<evidence type="ECO:0008006" key="3">
    <source>
        <dbReference type="Google" id="ProtNLM"/>
    </source>
</evidence>
<comment type="caution">
    <text evidence="1">The sequence shown here is derived from an EMBL/GenBank/DDBJ whole genome shotgun (WGS) entry which is preliminary data.</text>
</comment>
<protein>
    <recommendedName>
        <fullName evidence="3">DUF3447 domain-containing protein</fullName>
    </recommendedName>
</protein>
<proteinExistence type="predicted"/>
<reference evidence="1 2" key="1">
    <citation type="submission" date="2024-04" db="EMBL/GenBank/DDBJ databases">
        <title>Tritrichomonas musculus Genome.</title>
        <authorList>
            <person name="Alves-Ferreira E."/>
            <person name="Grigg M."/>
            <person name="Lorenzi H."/>
            <person name="Galac M."/>
        </authorList>
    </citation>
    <scope>NUCLEOTIDE SEQUENCE [LARGE SCALE GENOMIC DNA]</scope>
    <source>
        <strain evidence="1 2">EAF2021</strain>
    </source>
</reference>